<dbReference type="AlphaFoldDB" id="A0A2H0KBG0"/>
<evidence type="ECO:0000313" key="2">
    <source>
        <dbReference type="Proteomes" id="UP000229342"/>
    </source>
</evidence>
<name>A0A2H0KBG0_9BACT</name>
<accession>A0A2H0KBG0</accession>
<evidence type="ECO:0008006" key="3">
    <source>
        <dbReference type="Google" id="ProtNLM"/>
    </source>
</evidence>
<evidence type="ECO:0000313" key="1">
    <source>
        <dbReference type="EMBL" id="PIQ68586.1"/>
    </source>
</evidence>
<dbReference type="EMBL" id="PCVG01000042">
    <property type="protein sequence ID" value="PIQ68586.1"/>
    <property type="molecule type" value="Genomic_DNA"/>
</dbReference>
<dbReference type="Proteomes" id="UP000229342">
    <property type="component" value="Unassembled WGS sequence"/>
</dbReference>
<organism evidence="1 2">
    <name type="scientific">Candidatus Taylorbacteria bacterium CG11_big_fil_rev_8_21_14_0_20_46_11</name>
    <dbReference type="NCBI Taxonomy" id="1975025"/>
    <lineage>
        <taxon>Bacteria</taxon>
        <taxon>Candidatus Tayloriibacteriota</taxon>
    </lineage>
</organism>
<protein>
    <recommendedName>
        <fullName evidence="3">SHS2 domain-containing protein</fullName>
    </recommendedName>
</protein>
<proteinExistence type="predicted"/>
<reference evidence="1 2" key="1">
    <citation type="submission" date="2017-09" db="EMBL/GenBank/DDBJ databases">
        <title>Depth-based differentiation of microbial function through sediment-hosted aquifers and enrichment of novel symbionts in the deep terrestrial subsurface.</title>
        <authorList>
            <person name="Probst A.J."/>
            <person name="Ladd B."/>
            <person name="Jarett J.K."/>
            <person name="Geller-Mcgrath D.E."/>
            <person name="Sieber C.M."/>
            <person name="Emerson J.B."/>
            <person name="Anantharaman K."/>
            <person name="Thomas B.C."/>
            <person name="Malmstrom R."/>
            <person name="Stieglmeier M."/>
            <person name="Klingl A."/>
            <person name="Woyke T."/>
            <person name="Ryan C.M."/>
            <person name="Banfield J.F."/>
        </authorList>
    </citation>
    <scope>NUCLEOTIDE SEQUENCE [LARGE SCALE GENOMIC DNA]</scope>
    <source>
        <strain evidence="1">CG11_big_fil_rev_8_21_14_0_20_46_11</strain>
    </source>
</reference>
<dbReference type="Gene3D" id="3.30.420.40">
    <property type="match status" value="2"/>
</dbReference>
<comment type="caution">
    <text evidence="1">The sequence shown here is derived from an EMBL/GenBank/DDBJ whole genome shotgun (WGS) entry which is preliminary data.</text>
</comment>
<gene>
    <name evidence="1" type="ORF">COV91_03235</name>
</gene>
<sequence length="399" mass="44466">MGFLTANIDAKEILIILDIGSGSVGGAIVLSSHHKPPTILYSTRSEILFRHEVQGSRLLSLMLRALSEVMLAITHEGFEKSGLTNKRSPISEVFVSLSAPWTISKTTFLHFKNAKPTRITESVFETLLEEAGKTQDQSKLPKGSVEIEKKLVQSILNGYETDTPFGKEAREAEFTVLSSFSLPKITEKISDIVTHLLHVKHLSFHSFSLLSFATIRDIFPTQDAFIFMDVSGEQTEVSVVKKNVLVETITFPYGKNQLIRMLSTDAQTPSGSAESFIRLYHDKKGKGKLYDRAVEVCSAFKSDWLTHFLKSLATFSEELFLPRTLYLTADTVILPLIKDAIAEGDFTKFTLASVPFETTIINENLLTPYVHVNPSLVVDPFLILEAIFASHLRSGRIHT</sequence>